<reference evidence="3 4" key="1">
    <citation type="submission" date="2018-10" db="EMBL/GenBank/DDBJ databases">
        <title>Isolation, diversity and antifungal activity of actinobacteria from wheat.</title>
        <authorList>
            <person name="Han C."/>
        </authorList>
    </citation>
    <scope>NUCLEOTIDE SEQUENCE [LARGE SCALE GENOMIC DNA]</scope>
    <source>
        <strain evidence="3 4">NEAU-YY56</strain>
    </source>
</reference>
<feature type="region of interest" description="Disordered" evidence="1">
    <location>
        <begin position="33"/>
        <end position="103"/>
    </location>
</feature>
<dbReference type="OrthoDB" id="4335972at2"/>
<dbReference type="Pfam" id="PF03793">
    <property type="entry name" value="PASTA"/>
    <property type="match status" value="1"/>
</dbReference>
<dbReference type="PROSITE" id="PS51178">
    <property type="entry name" value="PASTA"/>
    <property type="match status" value="1"/>
</dbReference>
<dbReference type="InterPro" id="IPR005543">
    <property type="entry name" value="PASTA_dom"/>
</dbReference>
<accession>A0A3M2JLB1</accession>
<organism evidence="3 4">
    <name type="scientific">Cellulomonas triticagri</name>
    <dbReference type="NCBI Taxonomy" id="2483352"/>
    <lineage>
        <taxon>Bacteria</taxon>
        <taxon>Bacillati</taxon>
        <taxon>Actinomycetota</taxon>
        <taxon>Actinomycetes</taxon>
        <taxon>Micrococcales</taxon>
        <taxon>Cellulomonadaceae</taxon>
        <taxon>Cellulomonas</taxon>
    </lineage>
</organism>
<comment type="caution">
    <text evidence="3">The sequence shown here is derived from an EMBL/GenBank/DDBJ whole genome shotgun (WGS) entry which is preliminary data.</text>
</comment>
<dbReference type="Proteomes" id="UP000269289">
    <property type="component" value="Unassembled WGS sequence"/>
</dbReference>
<evidence type="ECO:0000259" key="2">
    <source>
        <dbReference type="PROSITE" id="PS51178"/>
    </source>
</evidence>
<name>A0A3M2JLB1_9CELL</name>
<dbReference type="EMBL" id="RFFI01000032">
    <property type="protein sequence ID" value="RMI12670.1"/>
    <property type="molecule type" value="Genomic_DNA"/>
</dbReference>
<proteinExistence type="predicted"/>
<gene>
    <name evidence="3" type="ORF">EBM89_07745</name>
</gene>
<feature type="compositionally biased region" description="Pro residues" evidence="1">
    <location>
        <begin position="68"/>
        <end position="92"/>
    </location>
</feature>
<dbReference type="AlphaFoldDB" id="A0A3M2JLB1"/>
<dbReference type="RefSeq" id="WP_122148870.1">
    <property type="nucleotide sequence ID" value="NZ_RFFI01000032.1"/>
</dbReference>
<evidence type="ECO:0000313" key="3">
    <source>
        <dbReference type="EMBL" id="RMI12670.1"/>
    </source>
</evidence>
<dbReference type="CDD" id="cd06577">
    <property type="entry name" value="PASTA_pknB"/>
    <property type="match status" value="1"/>
</dbReference>
<feature type="domain" description="PASTA" evidence="2">
    <location>
        <begin position="104"/>
        <end position="176"/>
    </location>
</feature>
<evidence type="ECO:0000313" key="4">
    <source>
        <dbReference type="Proteomes" id="UP000269289"/>
    </source>
</evidence>
<dbReference type="Gene3D" id="3.30.10.20">
    <property type="match status" value="1"/>
</dbReference>
<protein>
    <submittedName>
        <fullName evidence="3">PASTA domain-containing protein</fullName>
    </submittedName>
</protein>
<sequence length="182" mass="18632">MRRTGRGAGAIVALLVAGGLLGGCVASGVSEEPDEGAAAAAGGRDGTFGRDWSIKPEAPAGEKAAKPTPVPVVTAPPAPVSTPDTAPAPAPTPAETGTGWLWEDPVRITLPDFEDKDLGDVRAALEALGADDIKTVDATGDGRSPWVDSNWKVCSQDPRKGREVDASDRITLAVVKDGERCP</sequence>
<keyword evidence="4" id="KW-1185">Reference proteome</keyword>
<dbReference type="PROSITE" id="PS51257">
    <property type="entry name" value="PROKAR_LIPOPROTEIN"/>
    <property type="match status" value="1"/>
</dbReference>
<evidence type="ECO:0000256" key="1">
    <source>
        <dbReference type="SAM" id="MobiDB-lite"/>
    </source>
</evidence>